<keyword evidence="3" id="KW-1185">Reference proteome</keyword>
<proteinExistence type="predicted"/>
<dbReference type="OrthoDB" id="2971563at2"/>
<evidence type="ECO:0000313" key="2">
    <source>
        <dbReference type="EMBL" id="TQL33288.1"/>
    </source>
</evidence>
<keyword evidence="2" id="KW-0378">Hydrolase</keyword>
<sequence length="221" mass="23743">MSYDGKVTPGGPAQVRELDGLTLRKLAVSDMSNNAYLLTCTATGAQLLVDAADDAARLEQLVAEGSGRLDAIATTHRHFDHTRALAELAGSTGARTYAGRADADDLPHPTDQPLDHGDQISFGDVTLEVVELRGHTPGGIALAYREPSGAVHLLTGDSLFPGGVGATNHYDYQSFPQLIDDVEERLFGAYDDDTWVYPGHGDDTTLGAERPQLGEWRERGW</sequence>
<protein>
    <submittedName>
        <fullName evidence="2">Glyoxylase-like metal-dependent hydrolase (Beta-lactamase superfamily II)</fullName>
    </submittedName>
</protein>
<dbReference type="PANTHER" id="PTHR46233">
    <property type="entry name" value="HYDROXYACYLGLUTATHIONE HYDROLASE GLOC"/>
    <property type="match status" value="1"/>
</dbReference>
<name>A0A542XBT2_9MICO</name>
<dbReference type="CDD" id="cd06262">
    <property type="entry name" value="metallo-hydrolase-like_MBL-fold"/>
    <property type="match status" value="1"/>
</dbReference>
<gene>
    <name evidence="2" type="ORF">FB554_1430</name>
</gene>
<dbReference type="EMBL" id="VFOK01000001">
    <property type="protein sequence ID" value="TQL33288.1"/>
    <property type="molecule type" value="Genomic_DNA"/>
</dbReference>
<dbReference type="Pfam" id="PF00753">
    <property type="entry name" value="Lactamase_B"/>
    <property type="match status" value="1"/>
</dbReference>
<dbReference type="InterPro" id="IPR051453">
    <property type="entry name" value="MBL_Glyoxalase_II"/>
</dbReference>
<reference evidence="2 3" key="1">
    <citation type="submission" date="2019-06" db="EMBL/GenBank/DDBJ databases">
        <title>Sequencing the genomes of 1000 actinobacteria strains.</title>
        <authorList>
            <person name="Klenk H.-P."/>
        </authorList>
    </citation>
    <scope>NUCLEOTIDE SEQUENCE [LARGE SCALE GENOMIC DNA]</scope>
    <source>
        <strain evidence="2 3">DSM 24617</strain>
    </source>
</reference>
<dbReference type="SUPFAM" id="SSF56281">
    <property type="entry name" value="Metallo-hydrolase/oxidoreductase"/>
    <property type="match status" value="1"/>
</dbReference>
<dbReference type="GO" id="GO:0016787">
    <property type="term" value="F:hydrolase activity"/>
    <property type="evidence" value="ECO:0007669"/>
    <property type="project" value="UniProtKB-KW"/>
</dbReference>
<dbReference type="Proteomes" id="UP000318336">
    <property type="component" value="Unassembled WGS sequence"/>
</dbReference>
<dbReference type="InterPro" id="IPR001279">
    <property type="entry name" value="Metallo-B-lactamas"/>
</dbReference>
<dbReference type="Gene3D" id="3.60.15.10">
    <property type="entry name" value="Ribonuclease Z/Hydroxyacylglutathione hydrolase-like"/>
    <property type="match status" value="1"/>
</dbReference>
<organism evidence="2 3">
    <name type="scientific">Barrientosiimonas humi</name>
    <dbReference type="NCBI Taxonomy" id="999931"/>
    <lineage>
        <taxon>Bacteria</taxon>
        <taxon>Bacillati</taxon>
        <taxon>Actinomycetota</taxon>
        <taxon>Actinomycetes</taxon>
        <taxon>Micrococcales</taxon>
        <taxon>Dermacoccaceae</taxon>
        <taxon>Barrientosiimonas</taxon>
    </lineage>
</organism>
<dbReference type="PANTHER" id="PTHR46233:SF1">
    <property type="entry name" value="CONSERVED PROTEIN"/>
    <property type="match status" value="1"/>
</dbReference>
<dbReference type="AlphaFoldDB" id="A0A542XBT2"/>
<comment type="caution">
    <text evidence="2">The sequence shown here is derived from an EMBL/GenBank/DDBJ whole genome shotgun (WGS) entry which is preliminary data.</text>
</comment>
<feature type="domain" description="Metallo-beta-lactamase" evidence="1">
    <location>
        <begin position="32"/>
        <end position="200"/>
    </location>
</feature>
<dbReference type="RefSeq" id="WP_142005322.1">
    <property type="nucleotide sequence ID" value="NZ_CAJTBP010000001.1"/>
</dbReference>
<evidence type="ECO:0000259" key="1">
    <source>
        <dbReference type="SMART" id="SM00849"/>
    </source>
</evidence>
<accession>A0A542XBT2</accession>
<dbReference type="InterPro" id="IPR036866">
    <property type="entry name" value="RibonucZ/Hydroxyglut_hydro"/>
</dbReference>
<evidence type="ECO:0000313" key="3">
    <source>
        <dbReference type="Proteomes" id="UP000318336"/>
    </source>
</evidence>
<dbReference type="SMART" id="SM00849">
    <property type="entry name" value="Lactamase_B"/>
    <property type="match status" value="1"/>
</dbReference>